<sequence length="63" mass="7552">MDEKESDTFAVERQQVWTSAEHWKVGKRKVTFTFIHDEIRDTEVVCFEPLQKERLGWPKLMAL</sequence>
<dbReference type="VEuPathDB" id="VectorBase:ASIC003553"/>
<evidence type="ECO:0000313" key="1">
    <source>
        <dbReference type="EMBL" id="KFB36390.1"/>
    </source>
</evidence>
<dbReference type="EMBL" id="ATLV01012278">
    <property type="status" value="NOT_ANNOTATED_CDS"/>
    <property type="molecule type" value="Genomic_DNA"/>
</dbReference>
<accession>A0A084VEJ6</accession>
<name>A0A084VEJ6_ANOSI</name>
<reference evidence="2" key="2">
    <citation type="submission" date="2020-05" db="UniProtKB">
        <authorList>
            <consortium name="EnsemblMetazoa"/>
        </authorList>
    </citation>
    <scope>IDENTIFICATION</scope>
</reference>
<dbReference type="AlphaFoldDB" id="A0A084VEJ6"/>
<reference evidence="1 3" key="1">
    <citation type="journal article" date="2014" name="BMC Genomics">
        <title>Genome sequence of Anopheles sinensis provides insight into genetics basis of mosquito competence for malaria parasites.</title>
        <authorList>
            <person name="Zhou D."/>
            <person name="Zhang D."/>
            <person name="Ding G."/>
            <person name="Shi L."/>
            <person name="Hou Q."/>
            <person name="Ye Y."/>
            <person name="Xu Y."/>
            <person name="Zhou H."/>
            <person name="Xiong C."/>
            <person name="Li S."/>
            <person name="Yu J."/>
            <person name="Hong S."/>
            <person name="Yu X."/>
            <person name="Zou P."/>
            <person name="Chen C."/>
            <person name="Chang X."/>
            <person name="Wang W."/>
            <person name="Lv Y."/>
            <person name="Sun Y."/>
            <person name="Ma L."/>
            <person name="Shen B."/>
            <person name="Zhu C."/>
        </authorList>
    </citation>
    <scope>NUCLEOTIDE SEQUENCE [LARGE SCALE GENOMIC DNA]</scope>
</reference>
<evidence type="ECO:0000313" key="2">
    <source>
        <dbReference type="EnsemblMetazoa" id="ASIC003553-PA"/>
    </source>
</evidence>
<dbReference type="EnsemblMetazoa" id="ASIC003553-RA">
    <property type="protein sequence ID" value="ASIC003553-PA"/>
    <property type="gene ID" value="ASIC003553"/>
</dbReference>
<organism evidence="1">
    <name type="scientific">Anopheles sinensis</name>
    <name type="common">Mosquito</name>
    <dbReference type="NCBI Taxonomy" id="74873"/>
    <lineage>
        <taxon>Eukaryota</taxon>
        <taxon>Metazoa</taxon>
        <taxon>Ecdysozoa</taxon>
        <taxon>Arthropoda</taxon>
        <taxon>Hexapoda</taxon>
        <taxon>Insecta</taxon>
        <taxon>Pterygota</taxon>
        <taxon>Neoptera</taxon>
        <taxon>Endopterygota</taxon>
        <taxon>Diptera</taxon>
        <taxon>Nematocera</taxon>
        <taxon>Culicoidea</taxon>
        <taxon>Culicidae</taxon>
        <taxon>Anophelinae</taxon>
        <taxon>Anopheles</taxon>
    </lineage>
</organism>
<dbReference type="EMBL" id="KE524778">
    <property type="protein sequence ID" value="KFB36390.1"/>
    <property type="molecule type" value="Genomic_DNA"/>
</dbReference>
<keyword evidence="3" id="KW-1185">Reference proteome</keyword>
<gene>
    <name evidence="1" type="ORF">ZHAS_00003553</name>
</gene>
<protein>
    <submittedName>
        <fullName evidence="1 2">Uncharacterized protein</fullName>
    </submittedName>
</protein>
<proteinExistence type="predicted"/>
<evidence type="ECO:0000313" key="3">
    <source>
        <dbReference type="Proteomes" id="UP000030765"/>
    </source>
</evidence>
<dbReference type="Proteomes" id="UP000030765">
    <property type="component" value="Unassembled WGS sequence"/>
</dbReference>